<proteinExistence type="predicted"/>
<evidence type="ECO:0000313" key="1">
    <source>
        <dbReference type="EMBL" id="CPR21776.1"/>
    </source>
</evidence>
<dbReference type="KEGG" id="fiy:BN1229_v1_3209"/>
<sequence>MDLTSSEIEILRAIEKSGNDRGDYTSFRRMIGAIADPTLTIDDAEIHEALDKLKEKSFIEIERGRAVKLTESGIVALRAL</sequence>
<protein>
    <submittedName>
        <fullName evidence="1">Uncharacterized protein</fullName>
    </submittedName>
</protein>
<keyword evidence="2" id="KW-1185">Reference proteome</keyword>
<dbReference type="Proteomes" id="UP000033187">
    <property type="component" value="Chromosome 1"/>
</dbReference>
<name>A0A0D6JIK9_9HYPH</name>
<organism evidence="1 2">
    <name type="scientific">Candidatus Filomicrobium marinum</name>
    <dbReference type="NCBI Taxonomy" id="1608628"/>
    <lineage>
        <taxon>Bacteria</taxon>
        <taxon>Pseudomonadati</taxon>
        <taxon>Pseudomonadota</taxon>
        <taxon>Alphaproteobacteria</taxon>
        <taxon>Hyphomicrobiales</taxon>
        <taxon>Hyphomicrobiaceae</taxon>
        <taxon>Filomicrobium</taxon>
    </lineage>
</organism>
<reference evidence="2" key="1">
    <citation type="submission" date="2015-02" db="EMBL/GenBank/DDBJ databases">
        <authorList>
            <person name="Chooi Y.-H."/>
        </authorList>
    </citation>
    <scope>NUCLEOTIDE SEQUENCE [LARGE SCALE GENOMIC DNA]</scope>
    <source>
        <strain evidence="2">strain Y</strain>
    </source>
</reference>
<dbReference type="KEGG" id="fil:BN1229_v1_2705"/>
<dbReference type="EMBL" id="LN829119">
    <property type="protein sequence ID" value="CPR21776.1"/>
    <property type="molecule type" value="Genomic_DNA"/>
</dbReference>
<dbReference type="RefSeq" id="WP_046478531.1">
    <property type="nucleotide sequence ID" value="NZ_LN829118.1"/>
</dbReference>
<evidence type="ECO:0000313" key="2">
    <source>
        <dbReference type="Proteomes" id="UP000033187"/>
    </source>
</evidence>
<gene>
    <name evidence="1" type="ORF">YBN1229_v1_3209</name>
</gene>
<accession>A0A0D6JIK9</accession>
<dbReference type="AlphaFoldDB" id="A0A0D6JIK9"/>